<keyword evidence="7 13" id="KW-0276">Fatty acid metabolism</keyword>
<keyword evidence="4 13" id="KW-0963">Cytoplasm</keyword>
<feature type="domain" description="Beta-ketoacyl-[acyl-carrier-protein] synthase III N-terminal" evidence="15">
    <location>
        <begin position="107"/>
        <end position="190"/>
    </location>
</feature>
<dbReference type="InterPro" id="IPR013751">
    <property type="entry name" value="ACP_syn_III_N"/>
</dbReference>
<dbReference type="NCBIfam" id="TIGR00747">
    <property type="entry name" value="fabH"/>
    <property type="match status" value="1"/>
</dbReference>
<keyword evidence="8 13" id="KW-0443">Lipid metabolism</keyword>
<evidence type="ECO:0000256" key="7">
    <source>
        <dbReference type="ARBA" id="ARBA00022832"/>
    </source>
</evidence>
<evidence type="ECO:0000256" key="2">
    <source>
        <dbReference type="ARBA" id="ARBA00008642"/>
    </source>
</evidence>
<keyword evidence="9 13" id="KW-0275">Fatty acid biosynthesis</keyword>
<dbReference type="GO" id="GO:0004315">
    <property type="term" value="F:3-oxoacyl-[acyl-carrier-protein] synthase activity"/>
    <property type="evidence" value="ECO:0007669"/>
    <property type="project" value="InterPro"/>
</dbReference>
<evidence type="ECO:0000256" key="13">
    <source>
        <dbReference type="HAMAP-Rule" id="MF_01815"/>
    </source>
</evidence>
<evidence type="ECO:0000313" key="16">
    <source>
        <dbReference type="EMBL" id="SHO60306.1"/>
    </source>
</evidence>
<comment type="catalytic activity">
    <reaction evidence="12">
        <text>malonyl-[ACP] + acetyl-CoA + H(+) = 3-oxobutanoyl-[ACP] + CO2 + CoA</text>
        <dbReference type="Rhea" id="RHEA:12080"/>
        <dbReference type="Rhea" id="RHEA-COMP:9623"/>
        <dbReference type="Rhea" id="RHEA-COMP:9625"/>
        <dbReference type="ChEBI" id="CHEBI:15378"/>
        <dbReference type="ChEBI" id="CHEBI:16526"/>
        <dbReference type="ChEBI" id="CHEBI:57287"/>
        <dbReference type="ChEBI" id="CHEBI:57288"/>
        <dbReference type="ChEBI" id="CHEBI:78449"/>
        <dbReference type="ChEBI" id="CHEBI:78450"/>
        <dbReference type="EC" id="2.3.1.180"/>
    </reaction>
    <physiologicalReaction direction="left-to-right" evidence="12">
        <dbReference type="Rhea" id="RHEA:12081"/>
    </physiologicalReaction>
</comment>
<dbReference type="STRING" id="1123029.SAMN02745172_00248"/>
<evidence type="ECO:0000256" key="4">
    <source>
        <dbReference type="ARBA" id="ARBA00022490"/>
    </source>
</evidence>
<evidence type="ECO:0000256" key="12">
    <source>
        <dbReference type="ARBA" id="ARBA00051096"/>
    </source>
</evidence>
<feature type="active site" evidence="13">
    <location>
        <position position="250"/>
    </location>
</feature>
<keyword evidence="11 13" id="KW-0012">Acyltransferase</keyword>
<dbReference type="HAMAP" id="MF_01815">
    <property type="entry name" value="FabH"/>
    <property type="match status" value="1"/>
</dbReference>
<protein>
    <recommendedName>
        <fullName evidence="3 13">Beta-ketoacyl-[acyl-carrier-protein] synthase III</fullName>
        <shortName evidence="13">Beta-ketoacyl-ACP synthase III</shortName>
        <shortName evidence="13">KAS III</shortName>
        <ecNumber evidence="3 13">2.3.1.180</ecNumber>
    </recommendedName>
    <alternativeName>
        <fullName evidence="13">3-oxoacyl-[acyl-carrier-protein] synthase 3</fullName>
    </alternativeName>
    <alternativeName>
        <fullName evidence="13">3-oxoacyl-[acyl-carrier-protein] synthase III</fullName>
    </alternativeName>
</protein>
<feature type="active site" evidence="13">
    <location>
        <position position="280"/>
    </location>
</feature>
<proteinExistence type="inferred from homology"/>
<dbReference type="InterPro" id="IPR013747">
    <property type="entry name" value="ACP_syn_III_C"/>
</dbReference>
<feature type="active site" evidence="13">
    <location>
        <position position="113"/>
    </location>
</feature>
<dbReference type="GO" id="GO:0006633">
    <property type="term" value="P:fatty acid biosynthetic process"/>
    <property type="evidence" value="ECO:0007669"/>
    <property type="project" value="UniProtKB-UniRule"/>
</dbReference>
<feature type="region of interest" description="ACP-binding" evidence="13">
    <location>
        <begin position="251"/>
        <end position="255"/>
    </location>
</feature>
<evidence type="ECO:0000256" key="6">
    <source>
        <dbReference type="ARBA" id="ARBA00022679"/>
    </source>
</evidence>
<keyword evidence="5 13" id="KW-0444">Lipid biosynthesis</keyword>
<reference evidence="16 17" key="1">
    <citation type="submission" date="2016-12" db="EMBL/GenBank/DDBJ databases">
        <authorList>
            <person name="Song W.-J."/>
            <person name="Kurnit D.M."/>
        </authorList>
    </citation>
    <scope>NUCLEOTIDE SEQUENCE [LARGE SCALE GENOMIC DNA]</scope>
    <source>
        <strain evidence="16 17">DSM 19599</strain>
    </source>
</reference>
<evidence type="ECO:0000259" key="15">
    <source>
        <dbReference type="Pfam" id="PF08545"/>
    </source>
</evidence>
<comment type="similarity">
    <text evidence="2 13">Belongs to the thiolase-like superfamily. FabH family.</text>
</comment>
<evidence type="ECO:0000259" key="14">
    <source>
        <dbReference type="Pfam" id="PF08541"/>
    </source>
</evidence>
<feature type="domain" description="Beta-ketoacyl-[acyl-carrier-protein] synthase III C-terminal" evidence="14">
    <location>
        <begin position="235"/>
        <end position="323"/>
    </location>
</feature>
<dbReference type="Pfam" id="PF08541">
    <property type="entry name" value="ACP_syn_III_C"/>
    <property type="match status" value="1"/>
</dbReference>
<dbReference type="Proteomes" id="UP000186406">
    <property type="component" value="Unassembled WGS sequence"/>
</dbReference>
<dbReference type="SUPFAM" id="SSF53901">
    <property type="entry name" value="Thiolase-like"/>
    <property type="match status" value="1"/>
</dbReference>
<dbReference type="Pfam" id="PF08545">
    <property type="entry name" value="ACP_syn_III"/>
    <property type="match status" value="1"/>
</dbReference>
<dbReference type="FunFam" id="3.40.47.10:FF:000004">
    <property type="entry name" value="3-oxoacyl-[acyl-carrier-protein] synthase 3"/>
    <property type="match status" value="1"/>
</dbReference>
<dbReference type="PANTHER" id="PTHR34069:SF2">
    <property type="entry name" value="BETA-KETOACYL-[ACYL-CARRIER-PROTEIN] SYNTHASE III"/>
    <property type="match status" value="1"/>
</dbReference>
<evidence type="ECO:0000313" key="17">
    <source>
        <dbReference type="Proteomes" id="UP000186406"/>
    </source>
</evidence>
<evidence type="ECO:0000256" key="5">
    <source>
        <dbReference type="ARBA" id="ARBA00022516"/>
    </source>
</evidence>
<comment type="subunit">
    <text evidence="13">Homodimer.</text>
</comment>
<dbReference type="AlphaFoldDB" id="A0A1M7Z6N1"/>
<accession>A0A1M7Z6N1</accession>
<dbReference type="GO" id="GO:0005737">
    <property type="term" value="C:cytoplasm"/>
    <property type="evidence" value="ECO:0007669"/>
    <property type="project" value="UniProtKB-SubCell"/>
</dbReference>
<dbReference type="GO" id="GO:0044550">
    <property type="term" value="P:secondary metabolite biosynthetic process"/>
    <property type="evidence" value="ECO:0007669"/>
    <property type="project" value="TreeGrafter"/>
</dbReference>
<comment type="function">
    <text evidence="13">Catalyzes the condensation reaction of fatty acid synthesis by the addition to an acyl acceptor of two carbons from malonyl-ACP. Catalyzes the first condensation reaction which initiates fatty acid synthesis and may therefore play a role in governing the total rate of fatty acid production. Possesses both acetoacetyl-ACP synthase and acetyl transacylase activities. Its substrate specificity determines the biosynthesis of branched-chain and/or straight-chain of fatty acids.</text>
</comment>
<evidence type="ECO:0000256" key="9">
    <source>
        <dbReference type="ARBA" id="ARBA00023160"/>
    </source>
</evidence>
<dbReference type="InterPro" id="IPR004655">
    <property type="entry name" value="FabH"/>
</dbReference>
<evidence type="ECO:0000256" key="8">
    <source>
        <dbReference type="ARBA" id="ARBA00023098"/>
    </source>
</evidence>
<dbReference type="EC" id="2.3.1.180" evidence="3 13"/>
<dbReference type="GO" id="GO:0033818">
    <property type="term" value="F:beta-ketoacyl-acyl-carrier-protein synthase III activity"/>
    <property type="evidence" value="ECO:0007669"/>
    <property type="project" value="UniProtKB-UniRule"/>
</dbReference>
<evidence type="ECO:0000256" key="10">
    <source>
        <dbReference type="ARBA" id="ARBA00023268"/>
    </source>
</evidence>
<dbReference type="Gene3D" id="3.40.47.10">
    <property type="match status" value="1"/>
</dbReference>
<evidence type="ECO:0000256" key="11">
    <source>
        <dbReference type="ARBA" id="ARBA00023315"/>
    </source>
</evidence>
<dbReference type="UniPathway" id="UPA00094"/>
<evidence type="ECO:0000256" key="3">
    <source>
        <dbReference type="ARBA" id="ARBA00012333"/>
    </source>
</evidence>
<comment type="domain">
    <text evidence="13">The last Arg residue of the ACP-binding site is essential for the weak association between ACP/AcpP and FabH.</text>
</comment>
<evidence type="ECO:0000256" key="1">
    <source>
        <dbReference type="ARBA" id="ARBA00005194"/>
    </source>
</evidence>
<dbReference type="PANTHER" id="PTHR34069">
    <property type="entry name" value="3-OXOACYL-[ACYL-CARRIER-PROTEIN] SYNTHASE 3"/>
    <property type="match status" value="1"/>
</dbReference>
<dbReference type="CDD" id="cd00830">
    <property type="entry name" value="KAS_III"/>
    <property type="match status" value="1"/>
</dbReference>
<gene>
    <name evidence="13" type="primary">fabH</name>
    <name evidence="16" type="ORF">SAMN02745172_00248</name>
</gene>
<name>A0A1M7Z6N1_9HYPH</name>
<sequence>MTRSVVLGCGSYLPQNVVTNDDLALRVDTSDEWIQQRTGIRERRIAAADETTSTLGIAAARRAMAAAGISAADIDLVLVATSTPDSTFPATAVIIQAELGIERGFAFDLQAVCSGFVYAVTTADALLQTGQATRALVIGAETFSRIIDWEDRTTCVLFADGAGAVVLEAQPAGDIKTGRGVIASRLRADGRHRSKLFVDGGPSTTGTVGHLRMEGREVFKHAVGMVTDVIEDVFAATGYTADDIDWFVPHQANRRIIDASARKLGIDPEKVVVTVDRHGNTSAASIPLALDVAVCDGRIKRGDLVLIEAMGGGFTWGASLIRW</sequence>
<keyword evidence="6 13" id="KW-0808">Transferase</keyword>
<keyword evidence="17" id="KW-1185">Reference proteome</keyword>
<dbReference type="InterPro" id="IPR016039">
    <property type="entry name" value="Thiolase-like"/>
</dbReference>
<comment type="subcellular location">
    <subcellularLocation>
        <location evidence="13">Cytoplasm</location>
    </subcellularLocation>
</comment>
<dbReference type="NCBIfam" id="NF006829">
    <property type="entry name" value="PRK09352.1"/>
    <property type="match status" value="1"/>
</dbReference>
<comment type="pathway">
    <text evidence="1 13">Lipid metabolism; fatty acid biosynthesis.</text>
</comment>
<dbReference type="EMBL" id="FRXO01000001">
    <property type="protein sequence ID" value="SHO60306.1"/>
    <property type="molecule type" value="Genomic_DNA"/>
</dbReference>
<keyword evidence="10 13" id="KW-0511">Multifunctional enzyme</keyword>
<organism evidence="16 17">
    <name type="scientific">Pseudoxanthobacter soli DSM 19599</name>
    <dbReference type="NCBI Taxonomy" id="1123029"/>
    <lineage>
        <taxon>Bacteria</taxon>
        <taxon>Pseudomonadati</taxon>
        <taxon>Pseudomonadota</taxon>
        <taxon>Alphaproteobacteria</taxon>
        <taxon>Hyphomicrobiales</taxon>
        <taxon>Segnochrobactraceae</taxon>
        <taxon>Pseudoxanthobacter</taxon>
    </lineage>
</organism>